<evidence type="ECO:0000256" key="1">
    <source>
        <dbReference type="ARBA" id="ARBA00001946"/>
    </source>
</evidence>
<dbReference type="InterPro" id="IPR002646">
    <property type="entry name" value="PolA_pol_head_dom"/>
</dbReference>
<evidence type="ECO:0000256" key="9">
    <source>
        <dbReference type="ARBA" id="ARBA00022842"/>
    </source>
</evidence>
<evidence type="ECO:0000256" key="10">
    <source>
        <dbReference type="ARBA" id="ARBA00022884"/>
    </source>
</evidence>
<keyword evidence="10 11" id="KW-0694">RNA-binding</keyword>
<comment type="cofactor">
    <cofactor evidence="1">
        <name>Mg(2+)</name>
        <dbReference type="ChEBI" id="CHEBI:18420"/>
    </cofactor>
</comment>
<dbReference type="CDD" id="cd05398">
    <property type="entry name" value="NT_ClassII-CCAase"/>
    <property type="match status" value="1"/>
</dbReference>
<evidence type="ECO:0000256" key="11">
    <source>
        <dbReference type="RuleBase" id="RU003953"/>
    </source>
</evidence>
<evidence type="ECO:0000256" key="3">
    <source>
        <dbReference type="ARBA" id="ARBA00022555"/>
    </source>
</evidence>
<evidence type="ECO:0000256" key="8">
    <source>
        <dbReference type="ARBA" id="ARBA00022741"/>
    </source>
</evidence>
<dbReference type="InterPro" id="IPR052390">
    <property type="entry name" value="tRNA_nt/polyA_polymerase"/>
</dbReference>
<comment type="similarity">
    <text evidence="2 11">Belongs to the tRNA nucleotidyltransferase/poly(A) polymerase family.</text>
</comment>
<reference evidence="13" key="1">
    <citation type="journal article" date="2020" name="J. ISSAAS">
        <title>Lactobacilli and other gastrointestinal microbiota of Peromyscus leucopus, reservoir host for agents of Lyme disease and other zoonoses in North America.</title>
        <authorList>
            <person name="Milovic A."/>
            <person name="Bassam K."/>
            <person name="Shao H."/>
            <person name="Chatzistamou I."/>
            <person name="Tufts D.M."/>
            <person name="Diuk-Wasser M."/>
            <person name="Barbour A.G."/>
        </authorList>
    </citation>
    <scope>NUCLEOTIDE SEQUENCE</scope>
    <source>
        <strain evidence="13">LL20</strain>
    </source>
</reference>
<dbReference type="PANTHER" id="PTHR47788:SF1">
    <property type="entry name" value="A-ADDING TRNA NUCLEOTIDYLTRANSFERASE"/>
    <property type="match status" value="1"/>
</dbReference>
<keyword evidence="5" id="KW-0819">tRNA processing</keyword>
<dbReference type="SUPFAM" id="SSF81891">
    <property type="entry name" value="Poly A polymerase C-terminal region-like"/>
    <property type="match status" value="1"/>
</dbReference>
<dbReference type="GO" id="GO:0008033">
    <property type="term" value="P:tRNA processing"/>
    <property type="evidence" value="ECO:0007669"/>
    <property type="project" value="UniProtKB-KW"/>
</dbReference>
<dbReference type="Gene3D" id="3.30.460.10">
    <property type="entry name" value="Beta Polymerase, domain 2"/>
    <property type="match status" value="1"/>
</dbReference>
<evidence type="ECO:0000256" key="2">
    <source>
        <dbReference type="ARBA" id="ARBA00007265"/>
    </source>
</evidence>
<keyword evidence="8" id="KW-0547">Nucleotide-binding</keyword>
<organism evidence="13">
    <name type="scientific">uncultured Candidatus Melainabacteria bacterium</name>
    <dbReference type="NCBI Taxonomy" id="2682970"/>
    <lineage>
        <taxon>Bacteria</taxon>
        <taxon>Bacillati</taxon>
        <taxon>Candidatus Melainabacteria</taxon>
        <taxon>environmental samples</taxon>
    </lineage>
</organism>
<name>A0A650EKL7_9BACT</name>
<dbReference type="PANTHER" id="PTHR47788">
    <property type="entry name" value="POLYA POLYMERASE"/>
    <property type="match status" value="1"/>
</dbReference>
<keyword evidence="4 11" id="KW-0808">Transferase</keyword>
<dbReference type="GO" id="GO:0016779">
    <property type="term" value="F:nucleotidyltransferase activity"/>
    <property type="evidence" value="ECO:0007669"/>
    <property type="project" value="UniProtKB-KW"/>
</dbReference>
<gene>
    <name evidence="13" type="ORF">Melaina855_0450</name>
</gene>
<keyword evidence="3" id="KW-0820">tRNA-binding</keyword>
<sequence>MNIINLQDKNLYYIGGVVRDELLGKECFDIDLIYQGNAIEFTKELPNAEILQINEPFGTVKIKFEDKEIDIASTRCETYPQKGHLPEVNNIGCSLKDDILRRDFTINALAKSTITGEIIDFTNGLQDLKNKTLRVLHDKSFIDDPTRILRGLKFSVRFGFELDSQTKELQDKYLKSINYDISYKRLKKELVETFNLNSWTAFEKFINDGIYKLITPQEFILPEINLEELIKQYKPACPWIIYIGLLPDISSLPLTKTEQKIVDDYKKLNQEKFDSDYEIYKVFERINLESILMFATINSEIVTRYLNTLQYIKPVISGKDLQNIGIPPSKKYTEIFDYILREKLKNPALDKTQEIELAKNFYFIP</sequence>
<keyword evidence="7" id="KW-0479">Metal-binding</keyword>
<keyword evidence="9" id="KW-0460">Magnesium</keyword>
<dbReference type="InterPro" id="IPR043519">
    <property type="entry name" value="NT_sf"/>
</dbReference>
<dbReference type="SUPFAM" id="SSF81301">
    <property type="entry name" value="Nucleotidyltransferase"/>
    <property type="match status" value="1"/>
</dbReference>
<dbReference type="GO" id="GO:0000049">
    <property type="term" value="F:tRNA binding"/>
    <property type="evidence" value="ECO:0007669"/>
    <property type="project" value="UniProtKB-KW"/>
</dbReference>
<evidence type="ECO:0000256" key="4">
    <source>
        <dbReference type="ARBA" id="ARBA00022679"/>
    </source>
</evidence>
<evidence type="ECO:0000256" key="6">
    <source>
        <dbReference type="ARBA" id="ARBA00022695"/>
    </source>
</evidence>
<dbReference type="GO" id="GO:0046872">
    <property type="term" value="F:metal ion binding"/>
    <property type="evidence" value="ECO:0007669"/>
    <property type="project" value="UniProtKB-KW"/>
</dbReference>
<evidence type="ECO:0000256" key="5">
    <source>
        <dbReference type="ARBA" id="ARBA00022694"/>
    </source>
</evidence>
<proteinExistence type="inferred from homology"/>
<dbReference type="Gene3D" id="1.10.3090.10">
    <property type="entry name" value="cca-adding enzyme, domain 2"/>
    <property type="match status" value="1"/>
</dbReference>
<feature type="domain" description="Poly A polymerase head" evidence="12">
    <location>
        <begin position="11"/>
        <end position="134"/>
    </location>
</feature>
<accession>A0A650EKL7</accession>
<evidence type="ECO:0000313" key="13">
    <source>
        <dbReference type="EMBL" id="QGT49658.1"/>
    </source>
</evidence>
<dbReference type="Pfam" id="PF01743">
    <property type="entry name" value="PolyA_pol"/>
    <property type="match status" value="1"/>
</dbReference>
<dbReference type="GO" id="GO:0000166">
    <property type="term" value="F:nucleotide binding"/>
    <property type="evidence" value="ECO:0007669"/>
    <property type="project" value="UniProtKB-KW"/>
</dbReference>
<dbReference type="EMBL" id="MN577570">
    <property type="protein sequence ID" value="QGT49658.1"/>
    <property type="molecule type" value="Genomic_DNA"/>
</dbReference>
<dbReference type="AlphaFoldDB" id="A0A650EKL7"/>
<evidence type="ECO:0000259" key="12">
    <source>
        <dbReference type="Pfam" id="PF01743"/>
    </source>
</evidence>
<protein>
    <recommendedName>
        <fullName evidence="12">Poly A polymerase head domain-containing protein</fullName>
    </recommendedName>
</protein>
<evidence type="ECO:0000256" key="7">
    <source>
        <dbReference type="ARBA" id="ARBA00022723"/>
    </source>
</evidence>
<keyword evidence="6" id="KW-0548">Nucleotidyltransferase</keyword>